<reference evidence="5 6" key="1">
    <citation type="submission" date="2016-09" db="EMBL/GenBank/DDBJ databases">
        <title>Extensive genetic diversity and differential bi-allelic expression allows diatom success in the polar Southern Ocean.</title>
        <authorList>
            <consortium name="DOE Joint Genome Institute"/>
            <person name="Mock T."/>
            <person name="Otillar R.P."/>
            <person name="Strauss J."/>
            <person name="Dupont C."/>
            <person name="Frickenhaus S."/>
            <person name="Maumus F."/>
            <person name="Mcmullan M."/>
            <person name="Sanges R."/>
            <person name="Schmutz J."/>
            <person name="Toseland A."/>
            <person name="Valas R."/>
            <person name="Veluchamy A."/>
            <person name="Ward B.J."/>
            <person name="Allen A."/>
            <person name="Barry K."/>
            <person name="Falciatore A."/>
            <person name="Ferrante M."/>
            <person name="Fortunato A.E."/>
            <person name="Gloeckner G."/>
            <person name="Gruber A."/>
            <person name="Hipkin R."/>
            <person name="Janech M."/>
            <person name="Kroth P."/>
            <person name="Leese F."/>
            <person name="Lindquist E."/>
            <person name="Lyon B.R."/>
            <person name="Martin J."/>
            <person name="Mayer C."/>
            <person name="Parker M."/>
            <person name="Quesneville H."/>
            <person name="Raymond J."/>
            <person name="Uhlig C."/>
            <person name="Valentin K.U."/>
            <person name="Worden A.Z."/>
            <person name="Armbrust E.V."/>
            <person name="Bowler C."/>
            <person name="Green B."/>
            <person name="Moulton V."/>
            <person name="Van Oosterhout C."/>
            <person name="Grigoriev I."/>
        </authorList>
    </citation>
    <scope>NUCLEOTIDE SEQUENCE [LARGE SCALE GENOMIC DNA]</scope>
    <source>
        <strain evidence="5 6">CCMP1102</strain>
    </source>
</reference>
<comment type="subcellular location">
    <subcellularLocation>
        <location evidence="1">Membrane</location>
        <topology evidence="1">Single-pass membrane protein</topology>
    </subcellularLocation>
</comment>
<dbReference type="GO" id="GO:0016020">
    <property type="term" value="C:membrane"/>
    <property type="evidence" value="ECO:0007669"/>
    <property type="project" value="UniProtKB-SubCell"/>
</dbReference>
<dbReference type="FunFam" id="3.80.10.10:FF:000041">
    <property type="entry name" value="LRR receptor-like serine/threonine-protein kinase ERECTA"/>
    <property type="match status" value="1"/>
</dbReference>
<dbReference type="EMBL" id="KV784382">
    <property type="protein sequence ID" value="OEU08062.1"/>
    <property type="molecule type" value="Genomic_DNA"/>
</dbReference>
<evidence type="ECO:0000256" key="2">
    <source>
        <dbReference type="ARBA" id="ARBA00022614"/>
    </source>
</evidence>
<gene>
    <name evidence="5" type="ORF">FRACYDRAFT_174337</name>
</gene>
<keyword evidence="2" id="KW-0433">Leucine-rich repeat</keyword>
<keyword evidence="6" id="KW-1185">Reference proteome</keyword>
<dbReference type="AlphaFoldDB" id="A0A1E7EQ30"/>
<dbReference type="KEGG" id="fcy:FRACYDRAFT_174337"/>
<name>A0A1E7EQ30_9STRA</name>
<protein>
    <submittedName>
        <fullName evidence="5">L domain-like protein</fullName>
    </submittedName>
</protein>
<dbReference type="InterPro" id="IPR032675">
    <property type="entry name" value="LRR_dom_sf"/>
</dbReference>
<keyword evidence="3" id="KW-0732">Signal</keyword>
<accession>A0A1E7EQ30</accession>
<dbReference type="OrthoDB" id="39747at2759"/>
<dbReference type="InterPro" id="IPR051716">
    <property type="entry name" value="Plant_RL_S/T_kinase"/>
</dbReference>
<sequence>MMNLKWFFADQNLLTGSIPSEIGQLTNLESFMVYINSLTGTVPSELSKATSLEYLIISGNPLEGTIPSELGQLNELIYLGMDNDQLKGVIPSSLGQLNNLTNLELNNNVLTGSVPVGIVQNKTYSSFNIYGNQLSDLTLVDGQAICTTGISESTGEEEGEHYCNCRSDCLADYGQRCQCEEAQACCTTYIEQNDITNCILCEANFSNPEYLVAPWDDISCADGASRVYDRLDEFGKEKQCNKAKMEAYQRGCVCPGFIPPGPPPGNPPGIPPPRNPP</sequence>
<dbReference type="SUPFAM" id="SSF52058">
    <property type="entry name" value="L domain-like"/>
    <property type="match status" value="1"/>
</dbReference>
<dbReference type="InterPro" id="IPR001611">
    <property type="entry name" value="Leu-rich_rpt"/>
</dbReference>
<evidence type="ECO:0000256" key="3">
    <source>
        <dbReference type="ARBA" id="ARBA00022729"/>
    </source>
</evidence>
<dbReference type="Pfam" id="PF00560">
    <property type="entry name" value="LRR_1"/>
    <property type="match status" value="1"/>
</dbReference>
<evidence type="ECO:0000313" key="5">
    <source>
        <dbReference type="EMBL" id="OEU08062.1"/>
    </source>
</evidence>
<evidence type="ECO:0000256" key="1">
    <source>
        <dbReference type="ARBA" id="ARBA00004167"/>
    </source>
</evidence>
<organism evidence="5 6">
    <name type="scientific">Fragilariopsis cylindrus CCMP1102</name>
    <dbReference type="NCBI Taxonomy" id="635003"/>
    <lineage>
        <taxon>Eukaryota</taxon>
        <taxon>Sar</taxon>
        <taxon>Stramenopiles</taxon>
        <taxon>Ochrophyta</taxon>
        <taxon>Bacillariophyta</taxon>
        <taxon>Bacillariophyceae</taxon>
        <taxon>Bacillariophycidae</taxon>
        <taxon>Bacillariales</taxon>
        <taxon>Bacillariaceae</taxon>
        <taxon>Fragilariopsis</taxon>
    </lineage>
</organism>
<dbReference type="PANTHER" id="PTHR48053">
    <property type="entry name" value="LEUCINE RICH REPEAT FAMILY PROTEIN, EXPRESSED"/>
    <property type="match status" value="1"/>
</dbReference>
<proteinExistence type="predicted"/>
<dbReference type="Gene3D" id="3.80.10.10">
    <property type="entry name" value="Ribonuclease Inhibitor"/>
    <property type="match status" value="1"/>
</dbReference>
<evidence type="ECO:0000313" key="6">
    <source>
        <dbReference type="Proteomes" id="UP000095751"/>
    </source>
</evidence>
<dbReference type="Proteomes" id="UP000095751">
    <property type="component" value="Unassembled WGS sequence"/>
</dbReference>
<keyword evidence="4" id="KW-0677">Repeat</keyword>
<evidence type="ECO:0000256" key="4">
    <source>
        <dbReference type="ARBA" id="ARBA00022737"/>
    </source>
</evidence>
<dbReference type="InParanoid" id="A0A1E7EQ30"/>
<dbReference type="PANTHER" id="PTHR48053:SF32">
    <property type="entry name" value="LEUCINE RICH REPEAT FAMILY PROTEIN, EXPRESSED"/>
    <property type="match status" value="1"/>
</dbReference>